<proteinExistence type="predicted"/>
<evidence type="ECO:0000313" key="2">
    <source>
        <dbReference type="Proteomes" id="UP000694421"/>
    </source>
</evidence>
<reference evidence="1" key="2">
    <citation type="submission" date="2025-09" db="UniProtKB">
        <authorList>
            <consortium name="Ensembl"/>
        </authorList>
    </citation>
    <scope>IDENTIFICATION</scope>
</reference>
<dbReference type="AlphaFoldDB" id="A0A8D0BJ63"/>
<sequence length="154" mass="17578">KCQSILYKVLVLNKSHKNIRGTLVIKTVDVRGTGTIIRSLGCCPSEGELHDMLAEAEEEEPTSFIPLGKNLPVMTRVLIERKYQLVPKDMLLCVFVDQNKYVGLTKDELVEYMTEEGELFTQEEMEEMLSAAVDPETNTVRYRDYISMRAVDEN</sequence>
<evidence type="ECO:0008006" key="3">
    <source>
        <dbReference type="Google" id="ProtNLM"/>
    </source>
</evidence>
<dbReference type="Gene3D" id="1.10.238.10">
    <property type="entry name" value="EF-hand"/>
    <property type="match status" value="1"/>
</dbReference>
<dbReference type="SUPFAM" id="SSF47473">
    <property type="entry name" value="EF-hand"/>
    <property type="match status" value="1"/>
</dbReference>
<dbReference type="OMA" id="TDETLCI"/>
<evidence type="ECO:0000313" key="1">
    <source>
        <dbReference type="Ensembl" id="ENSSMRP00000009178.1"/>
    </source>
</evidence>
<dbReference type="Ensembl" id="ENSSMRT00000010698.1">
    <property type="protein sequence ID" value="ENSSMRP00000009178.1"/>
    <property type="gene ID" value="ENSSMRG00000007330.1"/>
</dbReference>
<dbReference type="InterPro" id="IPR011992">
    <property type="entry name" value="EF-hand-dom_pair"/>
</dbReference>
<name>A0A8D0BJ63_SALMN</name>
<dbReference type="PANTHER" id="PTHR46763">
    <property type="entry name" value="DYNEIN REGULATORY COMPLEX PROTEIN 8"/>
    <property type="match status" value="1"/>
</dbReference>
<dbReference type="PANTHER" id="PTHR46763:SF1">
    <property type="entry name" value="DYNEIN REGULATORY COMPLEX PROTEIN 8"/>
    <property type="match status" value="1"/>
</dbReference>
<reference evidence="1" key="1">
    <citation type="submission" date="2025-08" db="UniProtKB">
        <authorList>
            <consortium name="Ensembl"/>
        </authorList>
    </citation>
    <scope>IDENTIFICATION</scope>
</reference>
<accession>A0A8D0BJ63</accession>
<dbReference type="GeneTree" id="ENSGT00940000160590"/>
<protein>
    <recommendedName>
        <fullName evidence="3">EF-hand calcium binding domain 2</fullName>
    </recommendedName>
</protein>
<dbReference type="GO" id="GO:0097228">
    <property type="term" value="C:sperm principal piece"/>
    <property type="evidence" value="ECO:0007669"/>
    <property type="project" value="TreeGrafter"/>
</dbReference>
<organism evidence="1 2">
    <name type="scientific">Salvator merianae</name>
    <name type="common">Argentine black and white tegu</name>
    <name type="synonym">Tupinambis merianae</name>
    <dbReference type="NCBI Taxonomy" id="96440"/>
    <lineage>
        <taxon>Eukaryota</taxon>
        <taxon>Metazoa</taxon>
        <taxon>Chordata</taxon>
        <taxon>Craniata</taxon>
        <taxon>Vertebrata</taxon>
        <taxon>Euteleostomi</taxon>
        <taxon>Lepidosauria</taxon>
        <taxon>Squamata</taxon>
        <taxon>Bifurcata</taxon>
        <taxon>Unidentata</taxon>
        <taxon>Episquamata</taxon>
        <taxon>Laterata</taxon>
        <taxon>Teiioidea</taxon>
        <taxon>Teiidae</taxon>
        <taxon>Salvator</taxon>
    </lineage>
</organism>
<dbReference type="Proteomes" id="UP000694421">
    <property type="component" value="Unplaced"/>
</dbReference>
<keyword evidence="2" id="KW-1185">Reference proteome</keyword>